<name>A0A853IN73_9BURK</name>
<dbReference type="Gene3D" id="3.10.620.30">
    <property type="match status" value="1"/>
</dbReference>
<dbReference type="InterPro" id="IPR038765">
    <property type="entry name" value="Papain-like_cys_pep_sf"/>
</dbReference>
<evidence type="ECO:0000259" key="1">
    <source>
        <dbReference type="SMART" id="SM00460"/>
    </source>
</evidence>
<evidence type="ECO:0000313" key="2">
    <source>
        <dbReference type="EMBL" id="NZA01722.1"/>
    </source>
</evidence>
<dbReference type="AlphaFoldDB" id="A0A853IN73"/>
<dbReference type="SMART" id="SM00460">
    <property type="entry name" value="TGc"/>
    <property type="match status" value="1"/>
</dbReference>
<dbReference type="Gene3D" id="2.60.40.2250">
    <property type="match status" value="1"/>
</dbReference>
<dbReference type="RefSeq" id="WP_180550140.1">
    <property type="nucleotide sequence ID" value="NZ_JACCKX010000001.1"/>
</dbReference>
<comment type="caution">
    <text evidence="2">The sequence shown here is derived from an EMBL/GenBank/DDBJ whole genome shotgun (WGS) entry which is preliminary data.</text>
</comment>
<gene>
    <name evidence="2" type="ORF">H0I39_08145</name>
</gene>
<dbReference type="PANTHER" id="PTHR33490">
    <property type="entry name" value="BLR5614 PROTEIN-RELATED"/>
    <property type="match status" value="1"/>
</dbReference>
<dbReference type="InterPro" id="IPR002931">
    <property type="entry name" value="Transglutaminase-like"/>
</dbReference>
<reference evidence="2 3" key="1">
    <citation type="submission" date="2020-07" db="EMBL/GenBank/DDBJ databases">
        <authorList>
            <person name="Maaloum M."/>
        </authorList>
    </citation>
    <scope>NUCLEOTIDE SEQUENCE [LARGE SCALE GENOMIC DNA]</scope>
    <source>
        <strain evidence="2 3">GCS-AN-3</strain>
    </source>
</reference>
<dbReference type="SUPFAM" id="SSF54001">
    <property type="entry name" value="Cysteine proteinases"/>
    <property type="match status" value="1"/>
</dbReference>
<keyword evidence="3" id="KW-1185">Reference proteome</keyword>
<sequence>MLIRIGYDIELALSAPTTVLAALHVHPSRAGDLQAPEQFAVEPALPLLNYQDGFDNTITRVDVPAGVGSVRFTNHAVVADSGLPDPVHADARQHPLHELPLEVFRFLLPSRYCEVDSELMPFAWNRFGQLPEGWARVQAICDFAHRHIRFDYMQARANRTALQAWQEGVGVCRDYAHLSVTLCRCLNIPARYVTGYLGDIGMPPPYAAMDFAAWMEVYLGGQWHTFDARNNTPRIGRVLMARGRDAADVPITMVFGWSQLNRFEVITDEVAPAAPQPAP</sequence>
<dbReference type="PANTHER" id="PTHR33490:SF12">
    <property type="entry name" value="BLL5557 PROTEIN"/>
    <property type="match status" value="1"/>
</dbReference>
<protein>
    <submittedName>
        <fullName evidence="2">Transglutaminase family protein</fullName>
    </submittedName>
</protein>
<accession>A0A853IN73</accession>
<dbReference type="Proteomes" id="UP000589716">
    <property type="component" value="Unassembled WGS sequence"/>
</dbReference>
<proteinExistence type="predicted"/>
<dbReference type="EMBL" id="JACCKX010000001">
    <property type="protein sequence ID" value="NZA01722.1"/>
    <property type="molecule type" value="Genomic_DNA"/>
</dbReference>
<dbReference type="Pfam" id="PF01841">
    <property type="entry name" value="Transglut_core"/>
    <property type="match status" value="1"/>
</dbReference>
<organism evidence="2 3">
    <name type="scientific">Ottowia beijingensis</name>
    <dbReference type="NCBI Taxonomy" id="1207057"/>
    <lineage>
        <taxon>Bacteria</taxon>
        <taxon>Pseudomonadati</taxon>
        <taxon>Pseudomonadota</taxon>
        <taxon>Betaproteobacteria</taxon>
        <taxon>Burkholderiales</taxon>
        <taxon>Comamonadaceae</taxon>
        <taxon>Ottowia</taxon>
    </lineage>
</organism>
<evidence type="ECO:0000313" key="3">
    <source>
        <dbReference type="Proteomes" id="UP000589716"/>
    </source>
</evidence>
<feature type="domain" description="Transglutaminase-like" evidence="1">
    <location>
        <begin position="164"/>
        <end position="230"/>
    </location>
</feature>